<feature type="region of interest" description="Disordered" evidence="16">
    <location>
        <begin position="465"/>
        <end position="790"/>
    </location>
</feature>
<dbReference type="GO" id="GO:0042393">
    <property type="term" value="F:histone binding"/>
    <property type="evidence" value="ECO:0007669"/>
    <property type="project" value="TreeGrafter"/>
</dbReference>
<reference evidence="19 20" key="1">
    <citation type="submission" date="2019-07" db="EMBL/GenBank/DDBJ databases">
        <title>Finished genome of Venturia effusa.</title>
        <authorList>
            <person name="Young C.A."/>
            <person name="Cox M.P."/>
            <person name="Ganley A.R.D."/>
            <person name="David W.J."/>
        </authorList>
    </citation>
    <scope>NUCLEOTIDE SEQUENCE [LARGE SCALE GENOMIC DNA]</scope>
    <source>
        <strain evidence="20">albino</strain>
    </source>
</reference>
<feature type="compositionally biased region" description="Basic and acidic residues" evidence="16">
    <location>
        <begin position="604"/>
        <end position="615"/>
    </location>
</feature>
<feature type="compositionally biased region" description="Basic and acidic residues" evidence="16">
    <location>
        <begin position="114"/>
        <end position="144"/>
    </location>
</feature>
<dbReference type="InterPro" id="IPR050520">
    <property type="entry name" value="INO80/SWR1_helicase"/>
</dbReference>
<feature type="compositionally biased region" description="Acidic residues" evidence="16">
    <location>
        <begin position="558"/>
        <end position="583"/>
    </location>
</feature>
<dbReference type="PANTHER" id="PTHR45685">
    <property type="entry name" value="HELICASE SRCAP-RELATED"/>
    <property type="match status" value="1"/>
</dbReference>
<dbReference type="Pfam" id="PF00271">
    <property type="entry name" value="Helicase_C"/>
    <property type="match status" value="1"/>
</dbReference>
<feature type="region of interest" description="Disordered" evidence="16">
    <location>
        <begin position="1"/>
        <end position="283"/>
    </location>
</feature>
<keyword evidence="12" id="KW-0010">Activator</keyword>
<gene>
    <name evidence="19" type="ORF">FKW77_005921</name>
</gene>
<feature type="compositionally biased region" description="Basic and acidic residues" evidence="16">
    <location>
        <begin position="478"/>
        <end position="488"/>
    </location>
</feature>
<keyword evidence="6" id="KW-0378">Hydrolase</keyword>
<name>A0A517L5G7_9PEZI</name>
<feature type="compositionally biased region" description="Polar residues" evidence="16">
    <location>
        <begin position="467"/>
        <end position="477"/>
    </location>
</feature>
<dbReference type="PROSITE" id="PS51194">
    <property type="entry name" value="HELICASE_CTER"/>
    <property type="match status" value="1"/>
</dbReference>
<feature type="domain" description="Helicase C-terminal" evidence="18">
    <location>
        <begin position="1351"/>
        <end position="1501"/>
    </location>
</feature>
<evidence type="ECO:0000256" key="4">
    <source>
        <dbReference type="ARBA" id="ARBA00012551"/>
    </source>
</evidence>
<dbReference type="PANTHER" id="PTHR45685:SF1">
    <property type="entry name" value="HELICASE SRCAP"/>
    <property type="match status" value="1"/>
</dbReference>
<dbReference type="GO" id="GO:0003677">
    <property type="term" value="F:DNA binding"/>
    <property type="evidence" value="ECO:0007669"/>
    <property type="project" value="UniProtKB-KW"/>
</dbReference>
<dbReference type="Proteomes" id="UP000316270">
    <property type="component" value="Chromosome 5"/>
</dbReference>
<dbReference type="Pfam" id="PF00176">
    <property type="entry name" value="SNF2-rel_dom"/>
    <property type="match status" value="1"/>
</dbReference>
<evidence type="ECO:0000256" key="13">
    <source>
        <dbReference type="ARBA" id="ARBA00023163"/>
    </source>
</evidence>
<feature type="compositionally biased region" description="Polar residues" evidence="16">
    <location>
        <begin position="236"/>
        <end position="251"/>
    </location>
</feature>
<evidence type="ECO:0000256" key="9">
    <source>
        <dbReference type="ARBA" id="ARBA00022853"/>
    </source>
</evidence>
<dbReference type="CDD" id="cd18793">
    <property type="entry name" value="SF2_C_SNF"/>
    <property type="match status" value="1"/>
</dbReference>
<feature type="compositionally biased region" description="Basic and acidic residues" evidence="16">
    <location>
        <begin position="718"/>
        <end position="737"/>
    </location>
</feature>
<dbReference type="Gene3D" id="3.40.50.300">
    <property type="entry name" value="P-loop containing nucleotide triphosphate hydrolases"/>
    <property type="match status" value="1"/>
</dbReference>
<comment type="similarity">
    <text evidence="2">Belongs to the SNF2/RAD54 helicase family. SWR1 subfamily.</text>
</comment>
<dbReference type="STRING" id="50376.A0A517L5G7"/>
<dbReference type="InterPro" id="IPR014001">
    <property type="entry name" value="Helicase_ATP-bd"/>
</dbReference>
<keyword evidence="7" id="KW-0347">Helicase</keyword>
<accession>A0A517L5G7</accession>
<dbReference type="EMBL" id="CP042189">
    <property type="protein sequence ID" value="QDS70879.1"/>
    <property type="molecule type" value="Genomic_DNA"/>
</dbReference>
<evidence type="ECO:0000256" key="7">
    <source>
        <dbReference type="ARBA" id="ARBA00022806"/>
    </source>
</evidence>
<dbReference type="SMART" id="SM00490">
    <property type="entry name" value="HELICc"/>
    <property type="match status" value="1"/>
</dbReference>
<feature type="compositionally biased region" description="Polar residues" evidence="16">
    <location>
        <begin position="492"/>
        <end position="507"/>
    </location>
</feature>
<evidence type="ECO:0000313" key="20">
    <source>
        <dbReference type="Proteomes" id="UP000316270"/>
    </source>
</evidence>
<dbReference type="GO" id="GO:0000812">
    <property type="term" value="C:Swr1 complex"/>
    <property type="evidence" value="ECO:0007669"/>
    <property type="project" value="TreeGrafter"/>
</dbReference>
<keyword evidence="14" id="KW-0539">Nucleus</keyword>
<proteinExistence type="inferred from homology"/>
<dbReference type="Gene3D" id="1.20.120.850">
    <property type="entry name" value="SWI2/SNF2 ATPases, N-terminal domain"/>
    <property type="match status" value="1"/>
</dbReference>
<dbReference type="Gene3D" id="3.40.50.10810">
    <property type="entry name" value="Tandem AAA-ATPase domain"/>
    <property type="match status" value="1"/>
</dbReference>
<evidence type="ECO:0000256" key="5">
    <source>
        <dbReference type="ARBA" id="ARBA00022741"/>
    </source>
</evidence>
<dbReference type="InterPro" id="IPR002464">
    <property type="entry name" value="DNA/RNA_helicase_DEAH_CS"/>
</dbReference>
<dbReference type="PROSITE" id="PS00690">
    <property type="entry name" value="DEAH_ATP_HELICASE"/>
    <property type="match status" value="1"/>
</dbReference>
<sequence>MSEGELGANNHGKDTPVPTTSIEDTALPLPVNENHSNGTNGHFTENGDLQSESDGHAMPRSKKRKLDSLPKSGRSSRAPSPPWKLPTAAGPSATIVDGRRQSSRKVTASSAPTSEKEDTKPKSKPEKPKSVERRRTRPYSESKPRLSYGALHNGTLHTPSKEQKSSPEMSFKKPRRPSTKENPTSQKRGRSRSGALTESSDMSEAPLSTTRKSRNRRRSSRVEGDAEAAPELNGHPSKSSQNGDTPNSASRFQKLKLFVRDSPQNSRKYPPMLSLPILHPKARPPDRKFASFEAWLEHDDPLEDEPEARVSEGVAKREAQARLRLAKAAEPDGIFSEENRVRFQHDEWKEPEPRYGHWSHVLAHAENFHKLLVAETAKHKRTAKKAAADCRFAIHAEDRWEFLRESKTTEEVWKEEEGYQRKRYTQVVKDVEARWKLALDEFTRIKLQEGERVTEKLGQKALDDMLDQSTQILNQNRPRSESDTRSMDESSTDLAESDTGTNPSGSEAGQLEEDDENMSDSSDDEDNIEVQDEDANLSPDALKQKYADILQQQREESDASEEESASEDEGSDIEAKDIEEEANDTSTLLDSSVDGLVRSSNGNVEREAADHKVDTEEAEIEATSNSTPLQLDEVDDILMDGSSDASTDMDDDMGSSDDDAGSEELNADDDEEEEEEEDEVGSGLMGFLAPQERKKITTEASSIPDTEMKDMPITNGHDGVKALEEEKAEEELPRDDMDSIPCSKSNGHHHQKASLNNRPRSISMAKSIEAGSTRSSSEPATPQTPKTPSKVEVPSLLLRGTLREYQHNGLDWLANLYLGDRNGILADEMGLGKTIQTIALLAHLAIKYGVWGPHLVVVPSSVMLNWEIEFKKWLPGFKILTYYGDQDERRRKREGWLNDDKWNVCITSYQLILKDQQAFKRRSWHYLILDEAHNIKNFQSQRWQVLLTFKTHSRLLLTGTPLQNNLQELWSLLYFLMPAGLDGAGGFADLEKFLNSMKRPADQILDQGMQKLDAEAQARVTKLHEVLRPFLLRRLKADVEKQMPGKYEHVVYCRLSKRQRQLYDEFMGRTETKRTLTSGNYMSIINCLMSLRKVCNHPDLFETRQIVTSFAMPKSVVADYASTEQLIRRRLPAGDKLDLVYCGLCMAAYEPFGRCHHQRRSRLNAINHLKDLAFRQTRRLNVQVDKLGTTIQDALAYVTDAAEMSVLDQLRSCVKHVERQEKASPIYGRDLIDFLTLPTRFKPMRPGRKRQQWYSMGEWYLDSNTRLPELMPSLYQVAQRDESLIRTFGCITPAVVAEDVLPLALTPKGVEIVREAQKLAPCDPFHEARVKLSIAFPDKRLLQYDCGKLQRLDTLLRQLQAGGHRCLIFTQMTKVLDILEQFLNIHGHRYLRLDGSTKIEQRQLLTDQFNNDTRILAFILSSRSGGLGINLTGADTVIFYDLDWNPAMDAQCQDRAHRIGQTRDVHIYRFVSEYTIEANILRKSNQKRLLDDVIIQKGEFTSEHFNRVTYKDAFDDPAELNGEDAEASAAMDRVLGEVTGLGKVLEQVEDKEDTMAAKAAQKEIIQEDAEDFNESTNANTPKDAATTPGTDLAQQAMEMEGEDALYKNVDEYMMRYYLEYEMAHITYYLPPKPSRRNAKKSRSYRAR</sequence>
<dbReference type="GO" id="GO:0005524">
    <property type="term" value="F:ATP binding"/>
    <property type="evidence" value="ECO:0007669"/>
    <property type="project" value="UniProtKB-KW"/>
</dbReference>
<feature type="compositionally biased region" description="Acidic residues" evidence="16">
    <location>
        <begin position="510"/>
        <end position="535"/>
    </location>
</feature>
<evidence type="ECO:0000256" key="6">
    <source>
        <dbReference type="ARBA" id="ARBA00022801"/>
    </source>
</evidence>
<feature type="compositionally biased region" description="Acidic residues" evidence="16">
    <location>
        <begin position="647"/>
        <end position="680"/>
    </location>
</feature>
<dbReference type="FunFam" id="3.40.50.10810:FF:000005">
    <property type="entry name" value="Photoperiod-independent early flowering 1"/>
    <property type="match status" value="1"/>
</dbReference>
<evidence type="ECO:0000256" key="2">
    <source>
        <dbReference type="ARBA" id="ARBA00009220"/>
    </source>
</evidence>
<dbReference type="SUPFAM" id="SSF52540">
    <property type="entry name" value="P-loop containing nucleoside triphosphate hydrolases"/>
    <property type="match status" value="2"/>
</dbReference>
<evidence type="ECO:0000259" key="18">
    <source>
        <dbReference type="PROSITE" id="PS51194"/>
    </source>
</evidence>
<evidence type="ECO:0000256" key="15">
    <source>
        <dbReference type="ARBA" id="ARBA00047995"/>
    </source>
</evidence>
<dbReference type="SMART" id="SM00487">
    <property type="entry name" value="DEXDc"/>
    <property type="match status" value="1"/>
</dbReference>
<comment type="subunit">
    <text evidence="3">Component of the SWR1 chromatin-remodeling complex.</text>
</comment>
<comment type="catalytic activity">
    <reaction evidence="15">
        <text>ATP + H2O = ADP + phosphate + H(+)</text>
        <dbReference type="Rhea" id="RHEA:13065"/>
        <dbReference type="ChEBI" id="CHEBI:15377"/>
        <dbReference type="ChEBI" id="CHEBI:15378"/>
        <dbReference type="ChEBI" id="CHEBI:30616"/>
        <dbReference type="ChEBI" id="CHEBI:43474"/>
        <dbReference type="ChEBI" id="CHEBI:456216"/>
        <dbReference type="EC" id="3.6.4.12"/>
    </reaction>
</comment>
<feature type="compositionally biased region" description="Polar residues" evidence="16">
    <location>
        <begin position="33"/>
        <end position="52"/>
    </location>
</feature>
<evidence type="ECO:0000256" key="14">
    <source>
        <dbReference type="ARBA" id="ARBA00023242"/>
    </source>
</evidence>
<dbReference type="GO" id="GO:0006338">
    <property type="term" value="P:chromatin remodeling"/>
    <property type="evidence" value="ECO:0007669"/>
    <property type="project" value="TreeGrafter"/>
</dbReference>
<keyword evidence="8" id="KW-0067">ATP-binding</keyword>
<keyword evidence="9" id="KW-0156">Chromatin regulator</keyword>
<keyword evidence="10" id="KW-0805">Transcription regulation</keyword>
<keyword evidence="11" id="KW-0238">DNA-binding</keyword>
<dbReference type="InterPro" id="IPR027417">
    <property type="entry name" value="P-loop_NTPase"/>
</dbReference>
<feature type="domain" description="Helicase ATP-binding" evidence="17">
    <location>
        <begin position="814"/>
        <end position="979"/>
    </location>
</feature>
<dbReference type="InterPro" id="IPR038718">
    <property type="entry name" value="SNF2-like_sf"/>
</dbReference>
<evidence type="ECO:0000256" key="11">
    <source>
        <dbReference type="ARBA" id="ARBA00023125"/>
    </source>
</evidence>
<dbReference type="InterPro" id="IPR049730">
    <property type="entry name" value="SNF2/RAD54-like_C"/>
</dbReference>
<feature type="compositionally biased region" description="Polar residues" evidence="16">
    <location>
        <begin position="770"/>
        <end position="787"/>
    </location>
</feature>
<organism evidence="19 20">
    <name type="scientific">Venturia effusa</name>
    <dbReference type="NCBI Taxonomy" id="50376"/>
    <lineage>
        <taxon>Eukaryota</taxon>
        <taxon>Fungi</taxon>
        <taxon>Dikarya</taxon>
        <taxon>Ascomycota</taxon>
        <taxon>Pezizomycotina</taxon>
        <taxon>Dothideomycetes</taxon>
        <taxon>Pleosporomycetidae</taxon>
        <taxon>Venturiales</taxon>
        <taxon>Venturiaceae</taxon>
        <taxon>Venturia</taxon>
    </lineage>
</organism>
<evidence type="ECO:0000256" key="10">
    <source>
        <dbReference type="ARBA" id="ARBA00023015"/>
    </source>
</evidence>
<evidence type="ECO:0000259" key="17">
    <source>
        <dbReference type="PROSITE" id="PS51192"/>
    </source>
</evidence>
<dbReference type="GO" id="GO:0003678">
    <property type="term" value="F:DNA helicase activity"/>
    <property type="evidence" value="ECO:0007669"/>
    <property type="project" value="UniProtKB-EC"/>
</dbReference>
<protein>
    <recommendedName>
        <fullName evidence="4">DNA helicase</fullName>
        <ecNumber evidence="4">3.6.4.12</ecNumber>
    </recommendedName>
</protein>
<evidence type="ECO:0000313" key="19">
    <source>
        <dbReference type="EMBL" id="QDS70879.1"/>
    </source>
</evidence>
<keyword evidence="13" id="KW-0804">Transcription</keyword>
<dbReference type="OrthoDB" id="372624at2759"/>
<keyword evidence="20" id="KW-1185">Reference proteome</keyword>
<comment type="subcellular location">
    <subcellularLocation>
        <location evidence="1">Nucleus</location>
    </subcellularLocation>
</comment>
<dbReference type="EC" id="3.6.4.12" evidence="4"/>
<dbReference type="PROSITE" id="PS51192">
    <property type="entry name" value="HELICASE_ATP_BIND_1"/>
    <property type="match status" value="1"/>
</dbReference>
<keyword evidence="5" id="KW-0547">Nucleotide-binding</keyword>
<dbReference type="InterPro" id="IPR001650">
    <property type="entry name" value="Helicase_C-like"/>
</dbReference>
<evidence type="ECO:0000256" key="3">
    <source>
        <dbReference type="ARBA" id="ARBA00011826"/>
    </source>
</evidence>
<evidence type="ECO:0000256" key="8">
    <source>
        <dbReference type="ARBA" id="ARBA00022840"/>
    </source>
</evidence>
<dbReference type="InterPro" id="IPR000330">
    <property type="entry name" value="SNF2_N"/>
</dbReference>
<dbReference type="GO" id="GO:0016887">
    <property type="term" value="F:ATP hydrolysis activity"/>
    <property type="evidence" value="ECO:0007669"/>
    <property type="project" value="TreeGrafter"/>
</dbReference>
<evidence type="ECO:0000256" key="12">
    <source>
        <dbReference type="ARBA" id="ARBA00023159"/>
    </source>
</evidence>
<evidence type="ECO:0000256" key="16">
    <source>
        <dbReference type="SAM" id="MobiDB-lite"/>
    </source>
</evidence>
<dbReference type="FunFam" id="3.40.50.300:FF:000655">
    <property type="entry name" value="Protein PHOTOPERIOD-INDEPENDENT EARLY FLOWERING 1"/>
    <property type="match status" value="1"/>
</dbReference>
<evidence type="ECO:0000256" key="1">
    <source>
        <dbReference type="ARBA" id="ARBA00004123"/>
    </source>
</evidence>